<keyword evidence="3" id="KW-1185">Reference proteome</keyword>
<evidence type="ECO:0000313" key="3">
    <source>
        <dbReference type="Proteomes" id="UP000237752"/>
    </source>
</evidence>
<sequence length="170" mass="18355">MPRPDADRPDSFTSARQPSPPANYREWLYAPKGAWAVVIGFAILFSAQLHPALLGVSPWLIYGVPLALGIIALLLVNRGRVSVSDDVVRAGGNSFDVREVASVEELDVPNTRRAIGPEGDPSAWAFTRPWIHTSVKVVSTTDDPPYFLISSRRPTELAAAIVAAAEAHSD</sequence>
<dbReference type="OrthoDB" id="3217020at2"/>
<organism evidence="2 3">
    <name type="scientific">Antricoccus suffuscus</name>
    <dbReference type="NCBI Taxonomy" id="1629062"/>
    <lineage>
        <taxon>Bacteria</taxon>
        <taxon>Bacillati</taxon>
        <taxon>Actinomycetota</taxon>
        <taxon>Actinomycetes</taxon>
        <taxon>Geodermatophilales</taxon>
        <taxon>Antricoccaceae</taxon>
        <taxon>Antricoccus</taxon>
    </lineage>
</organism>
<evidence type="ECO:0000256" key="1">
    <source>
        <dbReference type="SAM" id="Phobius"/>
    </source>
</evidence>
<gene>
    <name evidence="2" type="ORF">CLV47_102349</name>
</gene>
<reference evidence="2 3" key="1">
    <citation type="submission" date="2018-03" db="EMBL/GenBank/DDBJ databases">
        <title>Genomic Encyclopedia of Archaeal and Bacterial Type Strains, Phase II (KMG-II): from individual species to whole genera.</title>
        <authorList>
            <person name="Goeker M."/>
        </authorList>
    </citation>
    <scope>NUCLEOTIDE SEQUENCE [LARGE SCALE GENOMIC DNA]</scope>
    <source>
        <strain evidence="2 3">DSM 100065</strain>
    </source>
</reference>
<dbReference type="Pfam" id="PF11292">
    <property type="entry name" value="DUF3093"/>
    <property type="match status" value="1"/>
</dbReference>
<keyword evidence="1" id="KW-1133">Transmembrane helix</keyword>
<keyword evidence="1" id="KW-0472">Membrane</keyword>
<proteinExistence type="predicted"/>
<comment type="caution">
    <text evidence="2">The sequence shown here is derived from an EMBL/GenBank/DDBJ whole genome shotgun (WGS) entry which is preliminary data.</text>
</comment>
<dbReference type="EMBL" id="PVUE01000002">
    <property type="protein sequence ID" value="PRZ43658.1"/>
    <property type="molecule type" value="Genomic_DNA"/>
</dbReference>
<feature type="transmembrane region" description="Helical" evidence="1">
    <location>
        <begin position="59"/>
        <end position="76"/>
    </location>
</feature>
<feature type="transmembrane region" description="Helical" evidence="1">
    <location>
        <begin position="33"/>
        <end position="53"/>
    </location>
</feature>
<dbReference type="Proteomes" id="UP000237752">
    <property type="component" value="Unassembled WGS sequence"/>
</dbReference>
<protein>
    <recommendedName>
        <fullName evidence="4">DUF3093 family protein</fullName>
    </recommendedName>
</protein>
<dbReference type="AlphaFoldDB" id="A0A2T1A5N9"/>
<dbReference type="RefSeq" id="WP_106347794.1">
    <property type="nucleotide sequence ID" value="NZ_PVUE01000002.1"/>
</dbReference>
<evidence type="ECO:0008006" key="4">
    <source>
        <dbReference type="Google" id="ProtNLM"/>
    </source>
</evidence>
<accession>A0A2T1A5N9</accession>
<dbReference type="InterPro" id="IPR021443">
    <property type="entry name" value="DUF3093"/>
</dbReference>
<name>A0A2T1A5N9_9ACTN</name>
<keyword evidence="1" id="KW-0812">Transmembrane</keyword>
<evidence type="ECO:0000313" key="2">
    <source>
        <dbReference type="EMBL" id="PRZ43658.1"/>
    </source>
</evidence>